<gene>
    <name evidence="4" type="ORF">RJ639_026563</name>
</gene>
<feature type="repeat" description="PPR" evidence="2">
    <location>
        <begin position="161"/>
        <end position="196"/>
    </location>
</feature>
<dbReference type="FunFam" id="1.25.40.10:FF:000196">
    <property type="entry name" value="Pentatricopeptide repeat-containing protein At4g14850"/>
    <property type="match status" value="1"/>
</dbReference>
<dbReference type="PANTHER" id="PTHR24015">
    <property type="entry name" value="OS07G0578800 PROTEIN-RELATED"/>
    <property type="match status" value="1"/>
</dbReference>
<feature type="transmembrane region" description="Helical" evidence="3">
    <location>
        <begin position="529"/>
        <end position="551"/>
    </location>
</feature>
<evidence type="ECO:0008006" key="6">
    <source>
        <dbReference type="Google" id="ProtNLM"/>
    </source>
</evidence>
<dbReference type="Pfam" id="PF01535">
    <property type="entry name" value="PPR"/>
    <property type="match status" value="3"/>
</dbReference>
<proteinExistence type="predicted"/>
<sequence length="680" mass="76337">MACGELGSIVDGNLIHDYVVQNGYIAHVTIANALISMYVKMGRLDLGHEVFSDLVARDVVSWNTLITGYAQSGNWVEAFDLFLCMREGTNEVPNKVTLLGLLSACGQAENLGFGMSIHGHLIRAGLLSDFRLGTAVVDMYAKCESFDHARAVFEEDLLEKTLVSWNSLIAGYTRNGYAEEAVILYEMMTVELKLKPDSITFSNVVPAYASLANHGRIQSIHSLIVKKGFDMDGDVVLGTAMIDAYGKCLDLKAAKSLFTCIEGRNTATWNALIAAYNMHSHADQVMPLFVEMNQAQELFDAITMVILCQSCGELRSLKQGSMVHGLCHSKGFNSHLSVGNSIVDMYIRCGCVDRAEAFFNSMPFKNIVTWNILFCGYVRSGHSATAIRVFRKLQLENLFKPDSVTIISFIQASATAFSCRGDLWRTIGEPEFSVIWLWQRFFKRMMMVIIILLLSLFVTVHMINMTVTVIMITVMMSILLLFLFVSIHIADMTLKVIMITMIVSILLLSLFVTMHIVEMTVIVIVIRMIMSILLLSLFVAMHIVNIVVIIIRMIISILIHFLFVSVHVIDMTVIVIMIRMMMSIPLPFLFVTMHTIDMTVIVLMITITMSILLLFLFMTSVMIMTMIIMTIVVIIVKSLCGILIRHKLGSFPPFFDQLDEFHRVYIASNVYQSLFAVYTN</sequence>
<organism evidence="4 5">
    <name type="scientific">Escallonia herrerae</name>
    <dbReference type="NCBI Taxonomy" id="1293975"/>
    <lineage>
        <taxon>Eukaryota</taxon>
        <taxon>Viridiplantae</taxon>
        <taxon>Streptophyta</taxon>
        <taxon>Embryophyta</taxon>
        <taxon>Tracheophyta</taxon>
        <taxon>Spermatophyta</taxon>
        <taxon>Magnoliopsida</taxon>
        <taxon>eudicotyledons</taxon>
        <taxon>Gunneridae</taxon>
        <taxon>Pentapetalae</taxon>
        <taxon>asterids</taxon>
        <taxon>campanulids</taxon>
        <taxon>Escalloniales</taxon>
        <taxon>Escalloniaceae</taxon>
        <taxon>Escallonia</taxon>
    </lineage>
</organism>
<reference evidence="4" key="1">
    <citation type="submission" date="2022-12" db="EMBL/GenBank/DDBJ databases">
        <title>Draft genome assemblies for two species of Escallonia (Escalloniales).</title>
        <authorList>
            <person name="Chanderbali A."/>
            <person name="Dervinis C."/>
            <person name="Anghel I."/>
            <person name="Soltis D."/>
            <person name="Soltis P."/>
            <person name="Zapata F."/>
        </authorList>
    </citation>
    <scope>NUCLEOTIDE SEQUENCE</scope>
    <source>
        <strain evidence="4">UCBG64.0493</strain>
        <tissue evidence="4">Leaf</tissue>
    </source>
</reference>
<keyword evidence="5" id="KW-1185">Reference proteome</keyword>
<dbReference type="EMBL" id="JAVXUP010003895">
    <property type="protein sequence ID" value="KAK2997931.1"/>
    <property type="molecule type" value="Genomic_DNA"/>
</dbReference>
<evidence type="ECO:0000256" key="1">
    <source>
        <dbReference type="ARBA" id="ARBA00022737"/>
    </source>
</evidence>
<evidence type="ECO:0000313" key="5">
    <source>
        <dbReference type="Proteomes" id="UP001188597"/>
    </source>
</evidence>
<dbReference type="FunFam" id="1.25.40.10:FF:000073">
    <property type="entry name" value="Pentatricopeptide repeat-containing protein chloroplastic"/>
    <property type="match status" value="1"/>
</dbReference>
<feature type="transmembrane region" description="Helical" evidence="3">
    <location>
        <begin position="557"/>
        <end position="578"/>
    </location>
</feature>
<evidence type="ECO:0000256" key="2">
    <source>
        <dbReference type="PROSITE-ProRule" id="PRU00708"/>
    </source>
</evidence>
<feature type="repeat" description="PPR" evidence="2">
    <location>
        <begin position="366"/>
        <end position="400"/>
    </location>
</feature>
<feature type="transmembrane region" description="Helical" evidence="3">
    <location>
        <begin position="441"/>
        <end position="460"/>
    </location>
</feature>
<dbReference type="InterPro" id="IPR002885">
    <property type="entry name" value="PPR_rpt"/>
</dbReference>
<dbReference type="Proteomes" id="UP001188597">
    <property type="component" value="Unassembled WGS sequence"/>
</dbReference>
<dbReference type="GO" id="GO:0003723">
    <property type="term" value="F:RNA binding"/>
    <property type="evidence" value="ECO:0007669"/>
    <property type="project" value="InterPro"/>
</dbReference>
<keyword evidence="3" id="KW-0472">Membrane</keyword>
<dbReference type="GO" id="GO:0009451">
    <property type="term" value="P:RNA modification"/>
    <property type="evidence" value="ECO:0007669"/>
    <property type="project" value="InterPro"/>
</dbReference>
<keyword evidence="3" id="KW-1133">Transmembrane helix</keyword>
<name>A0AA89AD70_9ASTE</name>
<feature type="transmembrane region" description="Helical" evidence="3">
    <location>
        <begin position="496"/>
        <end position="517"/>
    </location>
</feature>
<accession>A0AA89AD70</accession>
<dbReference type="Pfam" id="PF13041">
    <property type="entry name" value="PPR_2"/>
    <property type="match status" value="2"/>
</dbReference>
<dbReference type="NCBIfam" id="TIGR00756">
    <property type="entry name" value="PPR"/>
    <property type="match status" value="3"/>
</dbReference>
<feature type="transmembrane region" description="Helical" evidence="3">
    <location>
        <begin position="623"/>
        <end position="644"/>
    </location>
</feature>
<dbReference type="Gene3D" id="1.25.40.10">
    <property type="entry name" value="Tetratricopeptide repeat domain"/>
    <property type="match status" value="4"/>
</dbReference>
<evidence type="ECO:0000313" key="4">
    <source>
        <dbReference type="EMBL" id="KAK2997931.1"/>
    </source>
</evidence>
<dbReference type="PROSITE" id="PS51375">
    <property type="entry name" value="PPR"/>
    <property type="match status" value="3"/>
</dbReference>
<comment type="caution">
    <text evidence="4">The sequence shown here is derived from an EMBL/GenBank/DDBJ whole genome shotgun (WGS) entry which is preliminary data.</text>
</comment>
<dbReference type="InterPro" id="IPR011990">
    <property type="entry name" value="TPR-like_helical_dom_sf"/>
</dbReference>
<dbReference type="InterPro" id="IPR046960">
    <property type="entry name" value="PPR_At4g14850-like_plant"/>
</dbReference>
<dbReference type="AlphaFoldDB" id="A0AA89AD70"/>
<protein>
    <recommendedName>
        <fullName evidence="6">Pentatricopeptide repeat-containing protein</fullName>
    </recommendedName>
</protein>
<feature type="repeat" description="PPR" evidence="2">
    <location>
        <begin position="58"/>
        <end position="92"/>
    </location>
</feature>
<keyword evidence="1" id="KW-0677">Repeat</keyword>
<feature type="transmembrane region" description="Helical" evidence="3">
    <location>
        <begin position="598"/>
        <end position="617"/>
    </location>
</feature>
<feature type="transmembrane region" description="Helical" evidence="3">
    <location>
        <begin position="467"/>
        <end position="490"/>
    </location>
</feature>
<keyword evidence="3" id="KW-0812">Transmembrane</keyword>
<evidence type="ECO:0000256" key="3">
    <source>
        <dbReference type="SAM" id="Phobius"/>
    </source>
</evidence>